<feature type="region of interest" description="Disordered" evidence="11">
    <location>
        <begin position="687"/>
        <end position="706"/>
    </location>
</feature>
<feature type="region of interest" description="Disordered" evidence="11">
    <location>
        <begin position="63"/>
        <end position="97"/>
    </location>
</feature>
<reference evidence="13 14" key="1">
    <citation type="journal article" date="2018" name="Mol. Biol. Evol.">
        <title>Broad Genomic Sampling Reveals a Smut Pathogenic Ancestry of the Fungal Clade Ustilaginomycotina.</title>
        <authorList>
            <person name="Kijpornyongpan T."/>
            <person name="Mondo S.J."/>
            <person name="Barry K."/>
            <person name="Sandor L."/>
            <person name="Lee J."/>
            <person name="Lipzen A."/>
            <person name="Pangilinan J."/>
            <person name="LaButti K."/>
            <person name="Hainaut M."/>
            <person name="Henrissat B."/>
            <person name="Grigoriev I.V."/>
            <person name="Spatafora J.W."/>
            <person name="Aime M.C."/>
        </authorList>
    </citation>
    <scope>NUCLEOTIDE SEQUENCE [LARGE SCALE GENOMIC DNA]</scope>
    <source>
        <strain evidence="13 14">MCA 3645</strain>
    </source>
</reference>
<evidence type="ECO:0000256" key="3">
    <source>
        <dbReference type="ARBA" id="ARBA00022741"/>
    </source>
</evidence>
<dbReference type="SMART" id="SM00490">
    <property type="entry name" value="HELICc"/>
    <property type="match status" value="1"/>
</dbReference>
<evidence type="ECO:0000256" key="9">
    <source>
        <dbReference type="ARBA" id="ARBA00047984"/>
    </source>
</evidence>
<protein>
    <recommendedName>
        <fullName evidence="10">ATP-dependent RNA helicase SUV3, mitochondrial</fullName>
        <ecNumber evidence="2">3.6.4.13</ecNumber>
    </recommendedName>
</protein>
<dbReference type="Gene3D" id="1.20.58.1080">
    <property type="match status" value="1"/>
</dbReference>
<dbReference type="InParanoid" id="A0A317XMD7"/>
<name>A0A317XMD7_9BASI</name>
<dbReference type="CDD" id="cd17913">
    <property type="entry name" value="DEXQc_Suv3"/>
    <property type="match status" value="1"/>
</dbReference>
<feature type="domain" description="Helicase C-terminal" evidence="12">
    <location>
        <begin position="513"/>
        <end position="674"/>
    </location>
</feature>
<dbReference type="GO" id="GO:0005524">
    <property type="term" value="F:ATP binding"/>
    <property type="evidence" value="ECO:0007669"/>
    <property type="project" value="UniProtKB-KW"/>
</dbReference>
<dbReference type="GO" id="GO:0045025">
    <property type="term" value="C:mitochondrial degradosome"/>
    <property type="evidence" value="ECO:0007669"/>
    <property type="project" value="TreeGrafter"/>
</dbReference>
<dbReference type="GO" id="GO:0003724">
    <property type="term" value="F:RNA helicase activity"/>
    <property type="evidence" value="ECO:0007669"/>
    <property type="project" value="UniProtKB-EC"/>
</dbReference>
<dbReference type="InterPro" id="IPR050699">
    <property type="entry name" value="RNA-DNA_Helicase"/>
</dbReference>
<gene>
    <name evidence="13" type="ORF">BCV70DRAFT_201180</name>
</gene>
<dbReference type="FunFam" id="3.40.50.300:FF:001549">
    <property type="entry name" value="SUV3p ATP-dependent RNA helicase"/>
    <property type="match status" value="1"/>
</dbReference>
<evidence type="ECO:0000256" key="1">
    <source>
        <dbReference type="ARBA" id="ARBA00004173"/>
    </source>
</evidence>
<keyword evidence="3" id="KW-0547">Nucleotide-binding</keyword>
<dbReference type="SUPFAM" id="SSF52540">
    <property type="entry name" value="P-loop containing nucleoside triphosphate hydrolases"/>
    <property type="match status" value="1"/>
</dbReference>
<dbReference type="CDD" id="cd18805">
    <property type="entry name" value="SF2_C_suv3"/>
    <property type="match status" value="1"/>
</dbReference>
<evidence type="ECO:0000256" key="7">
    <source>
        <dbReference type="ARBA" id="ARBA00022946"/>
    </source>
</evidence>
<evidence type="ECO:0000256" key="6">
    <source>
        <dbReference type="ARBA" id="ARBA00022840"/>
    </source>
</evidence>
<evidence type="ECO:0000256" key="5">
    <source>
        <dbReference type="ARBA" id="ARBA00022806"/>
    </source>
</evidence>
<evidence type="ECO:0000313" key="14">
    <source>
        <dbReference type="Proteomes" id="UP000246740"/>
    </source>
</evidence>
<dbReference type="Gene3D" id="3.40.50.300">
    <property type="entry name" value="P-loop containing nucleotide triphosphate hydrolases"/>
    <property type="match status" value="2"/>
</dbReference>
<dbReference type="InterPro" id="IPR044774">
    <property type="entry name" value="Suv3_DEXQc"/>
</dbReference>
<dbReference type="PANTHER" id="PTHR12131:SF1">
    <property type="entry name" value="ATP-DEPENDENT RNA HELICASE SUPV3L1, MITOCHONDRIAL-RELATED"/>
    <property type="match status" value="1"/>
</dbReference>
<dbReference type="PROSITE" id="PS51257">
    <property type="entry name" value="PROKAR_LIPOPROTEIN"/>
    <property type="match status" value="1"/>
</dbReference>
<dbReference type="InterPro" id="IPR001650">
    <property type="entry name" value="Helicase_C-like"/>
</dbReference>
<accession>A0A317XMD7</accession>
<dbReference type="OrthoDB" id="6692397at2759"/>
<evidence type="ECO:0000256" key="10">
    <source>
        <dbReference type="ARBA" id="ARBA00071444"/>
    </source>
</evidence>
<comment type="subcellular location">
    <subcellularLocation>
        <location evidence="1">Mitochondrion</location>
    </subcellularLocation>
</comment>
<dbReference type="InterPro" id="IPR027417">
    <property type="entry name" value="P-loop_NTPase"/>
</dbReference>
<feature type="region of interest" description="Disordered" evidence="11">
    <location>
        <begin position="140"/>
        <end position="166"/>
    </location>
</feature>
<dbReference type="Pfam" id="PF00271">
    <property type="entry name" value="Helicase_C"/>
    <property type="match status" value="1"/>
</dbReference>
<keyword evidence="4" id="KW-0378">Hydrolase</keyword>
<dbReference type="Gene3D" id="1.20.272.40">
    <property type="match status" value="1"/>
</dbReference>
<keyword evidence="6" id="KW-0067">ATP-binding</keyword>
<dbReference type="Pfam" id="PF22527">
    <property type="entry name" value="DEXQc_Suv3"/>
    <property type="match status" value="1"/>
</dbReference>
<dbReference type="InterPro" id="IPR022192">
    <property type="entry name" value="SUV3_C"/>
</dbReference>
<dbReference type="GO" id="GO:0000965">
    <property type="term" value="P:mitochondrial RNA 3'-end processing"/>
    <property type="evidence" value="ECO:0007669"/>
    <property type="project" value="TreeGrafter"/>
</dbReference>
<keyword evidence="14" id="KW-1185">Reference proteome</keyword>
<dbReference type="FunFam" id="3.40.50.300:FF:000269">
    <property type="entry name" value="ATP-dependent RNA helicase SUPV3L1, mitochondrial"/>
    <property type="match status" value="1"/>
</dbReference>
<dbReference type="Pfam" id="PF12513">
    <property type="entry name" value="SUV3_C"/>
    <property type="match status" value="1"/>
</dbReference>
<evidence type="ECO:0000256" key="4">
    <source>
        <dbReference type="ARBA" id="ARBA00022801"/>
    </source>
</evidence>
<dbReference type="PROSITE" id="PS51194">
    <property type="entry name" value="HELICASE_CTER"/>
    <property type="match status" value="1"/>
</dbReference>
<evidence type="ECO:0000256" key="8">
    <source>
        <dbReference type="ARBA" id="ARBA00023128"/>
    </source>
</evidence>
<dbReference type="STRING" id="1882483.A0A317XMD7"/>
<evidence type="ECO:0000256" key="2">
    <source>
        <dbReference type="ARBA" id="ARBA00012552"/>
    </source>
</evidence>
<evidence type="ECO:0000256" key="11">
    <source>
        <dbReference type="SAM" id="MobiDB-lite"/>
    </source>
</evidence>
<sequence>MLSRGISLAAASATSCAKTSSHALAGTRHAAALIGRTTSLSKAVVPSYATSRSMASTSVCYRGQSSFKSSDRSRSGSKSSSYPRRQETDAQRLKREKRDFFMKRAQERREHVFEGFHLPTPPTGQEVARSLVQQITALSDTTPAKGSDRSASGQTPASSSDGSLHLPARLTSYGLKGRALELLLQHEQPRLNSTQGNKEHPRTTSRADTARRDEANAARLFSIWAQEAYDLIPHLGLRYDAKREGKGTDTNGSNVSSRKKLAFSGIGDVVSSYTIEGESCLSRFCMSAFLDWVESGLEGLLQSSTMTSAEQGVTGEDATEIALVLSRLRSLRSLVDMRLPVHRYATARTLIRQIHLHVGPTNSGKTHGALVALSKAKTGVFAGPLRLLAHEVWDRFNSGTISPGVAPRACNLVTGEEQRTVDVNAGLSSCTVEMASLSRGVDVAVVDEIQMIGDPQRGYAWTDAVLGLPAKEIHLCGEASTIPLIRRIAEACGDELTVHEYQRLTPLTIADESINDDLSKIRTGDCIVAFSRSGIFELKREIEQKTGLRCAVAYGALPPETKAEQAKLFNEGKLDVMVASDAIGMGLNLKIKRVIFDTMSKWNGREQVTLSASQIKQIAGRAGRYGTKRADNQPDGGIVTTRHEDELEILQQALESPLNPVDRAAIQPRSESIAAMAAMLPPLNPARTAASRSDHDDKFSGGANITTPPSAAKKNFRTLSEIYTDVSLLSRIDSSTYFVSDFSQQHTISPVVESASRSLLTVVEREKFANAPANTRDERLMAFLSACVADFSTGGLVRFDHCAAGLGMLEVETASLDAMDEASRCKLRQFPDRYEGEDKAGKSKTTEQQPLAAYLGPNHELLNSSTLMLLESLHRSMSLYLWLSFRFPLAFCYRLDMDARKKRVEDAIEFVLEGIRFGRARRLRALGRTDEAERIFTKPTWKRQREAGRAEAP</sequence>
<dbReference type="PANTHER" id="PTHR12131">
    <property type="entry name" value="ATP-DEPENDENT RNA AND DNA HELICASE"/>
    <property type="match status" value="1"/>
</dbReference>
<evidence type="ECO:0000259" key="12">
    <source>
        <dbReference type="PROSITE" id="PS51194"/>
    </source>
</evidence>
<evidence type="ECO:0000313" key="13">
    <source>
        <dbReference type="EMBL" id="PWY98962.1"/>
    </source>
</evidence>
<dbReference type="InterPro" id="IPR055206">
    <property type="entry name" value="DEXQc_SUV3"/>
</dbReference>
<dbReference type="Proteomes" id="UP000246740">
    <property type="component" value="Unassembled WGS sequence"/>
</dbReference>
<proteinExistence type="predicted"/>
<dbReference type="EMBL" id="KZ819196">
    <property type="protein sequence ID" value="PWY98962.1"/>
    <property type="molecule type" value="Genomic_DNA"/>
</dbReference>
<dbReference type="EC" id="3.6.4.13" evidence="2"/>
<comment type="catalytic activity">
    <reaction evidence="9">
        <text>ATP + H2O = ADP + phosphate + H(+)</text>
        <dbReference type="Rhea" id="RHEA:13065"/>
        <dbReference type="ChEBI" id="CHEBI:15377"/>
        <dbReference type="ChEBI" id="CHEBI:15378"/>
        <dbReference type="ChEBI" id="CHEBI:30616"/>
        <dbReference type="ChEBI" id="CHEBI:43474"/>
        <dbReference type="ChEBI" id="CHEBI:456216"/>
        <dbReference type="EC" id="3.6.4.13"/>
    </reaction>
</comment>
<keyword evidence="8" id="KW-0496">Mitochondrion</keyword>
<keyword evidence="5" id="KW-0347">Helicase</keyword>
<keyword evidence="7" id="KW-0809">Transit peptide</keyword>
<feature type="compositionally biased region" description="Polar residues" evidence="11">
    <location>
        <begin position="140"/>
        <end position="162"/>
    </location>
</feature>
<dbReference type="GO" id="GO:0016787">
    <property type="term" value="F:hydrolase activity"/>
    <property type="evidence" value="ECO:0007669"/>
    <property type="project" value="UniProtKB-KW"/>
</dbReference>
<dbReference type="AlphaFoldDB" id="A0A317XMD7"/>
<feature type="region of interest" description="Disordered" evidence="11">
    <location>
        <begin position="189"/>
        <end position="212"/>
    </location>
</feature>
<feature type="compositionally biased region" description="Basic and acidic residues" evidence="11">
    <location>
        <begin position="84"/>
        <end position="97"/>
    </location>
</feature>
<organism evidence="13 14">
    <name type="scientific">Testicularia cyperi</name>
    <dbReference type="NCBI Taxonomy" id="1882483"/>
    <lineage>
        <taxon>Eukaryota</taxon>
        <taxon>Fungi</taxon>
        <taxon>Dikarya</taxon>
        <taxon>Basidiomycota</taxon>
        <taxon>Ustilaginomycotina</taxon>
        <taxon>Ustilaginomycetes</taxon>
        <taxon>Ustilaginales</taxon>
        <taxon>Anthracoideaceae</taxon>
        <taxon>Testicularia</taxon>
    </lineage>
</organism>